<dbReference type="WBParaSite" id="SSTP_0000225900.1">
    <property type="protein sequence ID" value="SSTP_0000225900.1"/>
    <property type="gene ID" value="SSTP_0000225900"/>
</dbReference>
<protein>
    <submittedName>
        <fullName evidence="4">Transmembrane protein</fullName>
    </submittedName>
</protein>
<dbReference type="Proteomes" id="UP000035681">
    <property type="component" value="Unplaced"/>
</dbReference>
<evidence type="ECO:0000313" key="3">
    <source>
        <dbReference type="WBParaSite" id="SSTP_0000225900.1"/>
    </source>
</evidence>
<accession>A0A0K0DYE4</accession>
<keyword evidence="1" id="KW-1133">Transmembrane helix</keyword>
<keyword evidence="1" id="KW-0472">Membrane</keyword>
<feature type="transmembrane region" description="Helical" evidence="1">
    <location>
        <begin position="172"/>
        <end position="195"/>
    </location>
</feature>
<organism evidence="3">
    <name type="scientific">Strongyloides stercoralis</name>
    <name type="common">Threadworm</name>
    <dbReference type="NCBI Taxonomy" id="6248"/>
    <lineage>
        <taxon>Eukaryota</taxon>
        <taxon>Metazoa</taxon>
        <taxon>Ecdysozoa</taxon>
        <taxon>Nematoda</taxon>
        <taxon>Chromadorea</taxon>
        <taxon>Rhabditida</taxon>
        <taxon>Tylenchina</taxon>
        <taxon>Panagrolaimomorpha</taxon>
        <taxon>Strongyloidoidea</taxon>
        <taxon>Strongyloididae</taxon>
        <taxon>Strongyloides</taxon>
    </lineage>
</organism>
<dbReference type="AlphaFoldDB" id="A0A0K0DYE4"/>
<proteinExistence type="predicted"/>
<keyword evidence="2" id="KW-1185">Reference proteome</keyword>
<keyword evidence="1" id="KW-0812">Transmembrane</keyword>
<reference evidence="3" key="1">
    <citation type="submission" date="2015-08" db="UniProtKB">
        <authorList>
            <consortium name="WormBaseParasite"/>
        </authorList>
    </citation>
    <scope>IDENTIFICATION</scope>
</reference>
<feature type="transmembrane region" description="Helical" evidence="1">
    <location>
        <begin position="222"/>
        <end position="244"/>
    </location>
</feature>
<feature type="transmembrane region" description="Helical" evidence="1">
    <location>
        <begin position="104"/>
        <end position="125"/>
    </location>
</feature>
<evidence type="ECO:0000313" key="2">
    <source>
        <dbReference type="Proteomes" id="UP000035681"/>
    </source>
</evidence>
<evidence type="ECO:0000256" key="1">
    <source>
        <dbReference type="SAM" id="Phobius"/>
    </source>
</evidence>
<evidence type="ECO:0000313" key="4">
    <source>
        <dbReference type="WBParaSite" id="TCONS_00009122.p1"/>
    </source>
</evidence>
<sequence length="281" mass="32085">MISSNLTDFSRIEYQEILTIPIILIQKGNQTFGELKNSIYHSKVIMKVEPINKIDKKNYPLSNNNFPTSYDIKNRSSMYNIAFSSNSPEYYPSQCCESLHASHAVYLSLILQLFFFVCIGILYYMLEQQNYVAAIAVFRPALIFFGIVNLIGIFCALIGVFREKNIFLQIQITILTGLITFADIFALFLIFIMAIGTRSKTTSLIPGKLVNVDKFEVLLGPFWIYICAISLHMCAAAMMCFNGVNKKFSIYLQDKIRYQELNHQGAENIQVLKIVPTDERV</sequence>
<feature type="transmembrane region" description="Helical" evidence="1">
    <location>
        <begin position="131"/>
        <end position="160"/>
    </location>
</feature>
<name>A0A0K0DYE4_STRER</name>
<dbReference type="WBParaSite" id="TCONS_00009122.p1">
    <property type="protein sequence ID" value="TCONS_00009122.p1"/>
    <property type="gene ID" value="XLOC_006967"/>
</dbReference>